<sequence length="182" mass="18861">MKKGRILTHSQNTSTLQSYVDQASGYVQSAVGSLTGNSADKSQAEQKKTEAAAKDDLSHAGTNVGPFSVSTSGVAVNDERRTQGSWDQTLGSGKEMVGNLVGAEGLKQEGIKQNQAGKGTEAEGQISDLGKGISDRVTGTVGGAVAGLTGNTEEQKKREAQHDTGKTQQRGVEADLDKQANA</sequence>
<dbReference type="Proteomes" id="UP001320706">
    <property type="component" value="Unassembled WGS sequence"/>
</dbReference>
<keyword evidence="2" id="KW-1185">Reference proteome</keyword>
<name>A0ACC3SI26_9PEZI</name>
<proteinExistence type="predicted"/>
<protein>
    <submittedName>
        <fullName evidence="1">Uncharacterized protein</fullName>
    </submittedName>
</protein>
<comment type="caution">
    <text evidence="1">The sequence shown here is derived from an EMBL/GenBank/DDBJ whole genome shotgun (WGS) entry which is preliminary data.</text>
</comment>
<dbReference type="EMBL" id="JAMKPW020000010">
    <property type="protein sequence ID" value="KAK8214738.1"/>
    <property type="molecule type" value="Genomic_DNA"/>
</dbReference>
<accession>A0ACC3SI26</accession>
<evidence type="ECO:0000313" key="2">
    <source>
        <dbReference type="Proteomes" id="UP001320706"/>
    </source>
</evidence>
<evidence type="ECO:0000313" key="1">
    <source>
        <dbReference type="EMBL" id="KAK8214738.1"/>
    </source>
</evidence>
<reference evidence="1" key="1">
    <citation type="submission" date="2024-02" db="EMBL/GenBank/DDBJ databases">
        <title>Metagenome Assembled Genome of Zalaria obscura JY119.</title>
        <authorList>
            <person name="Vighnesh L."/>
            <person name="Jagadeeshwari U."/>
            <person name="Venkata Ramana C."/>
            <person name="Sasikala C."/>
        </authorList>
    </citation>
    <scope>NUCLEOTIDE SEQUENCE</scope>
    <source>
        <strain evidence="1">JY119</strain>
    </source>
</reference>
<organism evidence="1 2">
    <name type="scientific">Zalaria obscura</name>
    <dbReference type="NCBI Taxonomy" id="2024903"/>
    <lineage>
        <taxon>Eukaryota</taxon>
        <taxon>Fungi</taxon>
        <taxon>Dikarya</taxon>
        <taxon>Ascomycota</taxon>
        <taxon>Pezizomycotina</taxon>
        <taxon>Dothideomycetes</taxon>
        <taxon>Dothideomycetidae</taxon>
        <taxon>Dothideales</taxon>
        <taxon>Zalariaceae</taxon>
        <taxon>Zalaria</taxon>
    </lineage>
</organism>
<gene>
    <name evidence="1" type="ORF">M8818_002319</name>
</gene>